<comment type="cofactor">
    <cofactor evidence="4">
        <name>Mg(2+)</name>
        <dbReference type="ChEBI" id="CHEBI:18420"/>
    </cofactor>
</comment>
<dbReference type="SUPFAM" id="SSF56784">
    <property type="entry name" value="HAD-like"/>
    <property type="match status" value="1"/>
</dbReference>
<dbReference type="GO" id="GO:0004805">
    <property type="term" value="F:trehalose-phosphatase activity"/>
    <property type="evidence" value="ECO:0007669"/>
    <property type="project" value="UniProtKB-EC"/>
</dbReference>
<comment type="pathway">
    <text evidence="1 4">Glycan biosynthesis; trehalose biosynthesis.</text>
</comment>
<evidence type="ECO:0000256" key="2">
    <source>
        <dbReference type="ARBA" id="ARBA00008770"/>
    </source>
</evidence>
<evidence type="ECO:0000256" key="3">
    <source>
        <dbReference type="ARBA" id="ARBA00022801"/>
    </source>
</evidence>
<dbReference type="eggNOG" id="COG1877">
    <property type="taxonomic scope" value="Bacteria"/>
</dbReference>
<dbReference type="UniPathway" id="UPA00299"/>
<dbReference type="Gene3D" id="3.30.70.1020">
    <property type="entry name" value="Trehalose-6-phosphate phosphatase related protein, domain 2"/>
    <property type="match status" value="1"/>
</dbReference>
<keyword evidence="3 4" id="KW-0378">Hydrolase</keyword>
<comment type="catalytic activity">
    <reaction evidence="4">
        <text>alpha,alpha-trehalose 6-phosphate + H2O = alpha,alpha-trehalose + phosphate</text>
        <dbReference type="Rhea" id="RHEA:23420"/>
        <dbReference type="ChEBI" id="CHEBI:15377"/>
        <dbReference type="ChEBI" id="CHEBI:16551"/>
        <dbReference type="ChEBI" id="CHEBI:43474"/>
        <dbReference type="ChEBI" id="CHEBI:58429"/>
        <dbReference type="EC" id="3.1.3.12"/>
    </reaction>
</comment>
<sequence>MLQRSTLPPPPPLAELTEHALFVDFDGTLVKIAEGPDKIDVAKDLGSRLARLAARLGQRLAVVTGRSLENLESFLDTADFYRAGSHGAHVVAPNGAMLREAQALPDEVIATLKRFAAERGLLYERKTHGGAIHYRAEPSQKRAVQDIAASVASEHGLSAKHGKCVVELVWPGADKGGAVRLLAERAPFAGARPVFIGDDVTDEDGMAAAAALGGFGIAVGERPSDNAIYHLNSVKDVHAWLKL</sequence>
<dbReference type="STRING" id="314225.ELI_04680"/>
<dbReference type="GO" id="GO:0005992">
    <property type="term" value="P:trehalose biosynthetic process"/>
    <property type="evidence" value="ECO:0007669"/>
    <property type="project" value="UniProtKB-UniPathway"/>
</dbReference>
<dbReference type="AlphaFoldDB" id="Q2NBB3"/>
<evidence type="ECO:0000313" key="5">
    <source>
        <dbReference type="EMBL" id="ABC63028.1"/>
    </source>
</evidence>
<dbReference type="PANTHER" id="PTHR43768:SF3">
    <property type="entry name" value="TREHALOSE 6-PHOSPHATE PHOSPHATASE"/>
    <property type="match status" value="1"/>
</dbReference>
<organism evidence="5 6">
    <name type="scientific">Erythrobacter litoralis (strain HTCC2594)</name>
    <dbReference type="NCBI Taxonomy" id="314225"/>
    <lineage>
        <taxon>Bacteria</taxon>
        <taxon>Pseudomonadati</taxon>
        <taxon>Pseudomonadota</taxon>
        <taxon>Alphaproteobacteria</taxon>
        <taxon>Sphingomonadales</taxon>
        <taxon>Erythrobacteraceae</taxon>
        <taxon>Erythrobacter/Porphyrobacter group</taxon>
        <taxon>Erythrobacter</taxon>
    </lineage>
</organism>
<dbReference type="Pfam" id="PF02358">
    <property type="entry name" value="Trehalose_PPase"/>
    <property type="match status" value="1"/>
</dbReference>
<keyword evidence="4" id="KW-0479">Metal-binding</keyword>
<dbReference type="EMBL" id="CP000157">
    <property type="protein sequence ID" value="ABC63028.1"/>
    <property type="molecule type" value="Genomic_DNA"/>
</dbReference>
<evidence type="ECO:0000256" key="1">
    <source>
        <dbReference type="ARBA" id="ARBA00005199"/>
    </source>
</evidence>
<dbReference type="GO" id="GO:0046872">
    <property type="term" value="F:metal ion binding"/>
    <property type="evidence" value="ECO:0007669"/>
    <property type="project" value="UniProtKB-KW"/>
</dbReference>
<keyword evidence="6" id="KW-1185">Reference proteome</keyword>
<evidence type="ECO:0000313" key="6">
    <source>
        <dbReference type="Proteomes" id="UP000008808"/>
    </source>
</evidence>
<gene>
    <name evidence="5" type="ordered locus">ELI_04680</name>
</gene>
<dbReference type="PANTHER" id="PTHR43768">
    <property type="entry name" value="TREHALOSE 6-PHOSPHATE PHOSPHATASE"/>
    <property type="match status" value="1"/>
</dbReference>
<name>Q2NBB3_ERYLH</name>
<keyword evidence="4" id="KW-0460">Magnesium</keyword>
<dbReference type="InterPro" id="IPR044651">
    <property type="entry name" value="OTSB-like"/>
</dbReference>
<dbReference type="NCBIfam" id="TIGR01484">
    <property type="entry name" value="HAD-SF-IIB"/>
    <property type="match status" value="1"/>
</dbReference>
<proteinExistence type="inferred from homology"/>
<dbReference type="EC" id="3.1.3.12" evidence="4"/>
<dbReference type="InterPro" id="IPR006379">
    <property type="entry name" value="HAD-SF_hydro_IIB"/>
</dbReference>
<dbReference type="InterPro" id="IPR003337">
    <property type="entry name" value="Trehalose_PPase"/>
</dbReference>
<reference evidence="6" key="1">
    <citation type="journal article" date="2009" name="J. Bacteriol.">
        <title>Complete genome sequence of Erythrobacter litoralis HTCC2594.</title>
        <authorList>
            <person name="Oh H.M."/>
            <person name="Giovannoni S.J."/>
            <person name="Ferriera S."/>
            <person name="Johnson J."/>
            <person name="Cho J.C."/>
        </authorList>
    </citation>
    <scope>NUCLEOTIDE SEQUENCE [LARGE SCALE GENOMIC DNA]</scope>
    <source>
        <strain evidence="6">HTCC2594</strain>
    </source>
</reference>
<accession>Q2NBB3</accession>
<dbReference type="InterPro" id="IPR036412">
    <property type="entry name" value="HAD-like_sf"/>
</dbReference>
<evidence type="ECO:0000256" key="4">
    <source>
        <dbReference type="RuleBase" id="RU361117"/>
    </source>
</evidence>
<dbReference type="InterPro" id="IPR023214">
    <property type="entry name" value="HAD_sf"/>
</dbReference>
<dbReference type="NCBIfam" id="TIGR00685">
    <property type="entry name" value="T6PP"/>
    <property type="match status" value="1"/>
</dbReference>
<protein>
    <recommendedName>
        <fullName evidence="4">Trehalose 6-phosphate phosphatase</fullName>
        <ecNumber evidence="4">3.1.3.12</ecNumber>
    </recommendedName>
</protein>
<dbReference type="RefSeq" id="WP_011413864.1">
    <property type="nucleotide sequence ID" value="NC_007722.1"/>
</dbReference>
<dbReference type="KEGG" id="eli:ELI_04680"/>
<comment type="similarity">
    <text evidence="2 4">Belongs to the trehalose phosphatase family.</text>
</comment>
<dbReference type="Proteomes" id="UP000008808">
    <property type="component" value="Chromosome"/>
</dbReference>
<dbReference type="HOGENOM" id="CLU_037265_2_0_5"/>
<dbReference type="Gene3D" id="3.40.50.1000">
    <property type="entry name" value="HAD superfamily/HAD-like"/>
    <property type="match status" value="1"/>
</dbReference>
<comment type="function">
    <text evidence="4">Removes the phosphate from trehalose 6-phosphate to produce free trehalose.</text>
</comment>